<keyword evidence="2" id="KW-1185">Reference proteome</keyword>
<proteinExistence type="predicted"/>
<evidence type="ECO:0000313" key="2">
    <source>
        <dbReference type="Proteomes" id="UP001227268"/>
    </source>
</evidence>
<reference evidence="1" key="1">
    <citation type="submission" date="2023-04" db="EMBL/GenBank/DDBJ databases">
        <title>Draft Genome sequencing of Naganishia species isolated from polar environments using Oxford Nanopore Technology.</title>
        <authorList>
            <person name="Leo P."/>
            <person name="Venkateswaran K."/>
        </authorList>
    </citation>
    <scope>NUCLEOTIDE SEQUENCE</scope>
    <source>
        <strain evidence="1">MNA-CCFEE 5423</strain>
    </source>
</reference>
<protein>
    <submittedName>
        <fullName evidence="1">Uncharacterized protein</fullName>
    </submittedName>
</protein>
<evidence type="ECO:0000313" key="1">
    <source>
        <dbReference type="EMBL" id="KAJ9091496.1"/>
    </source>
</evidence>
<gene>
    <name evidence="1" type="ORF">QFC21_007196</name>
</gene>
<organism evidence="1 2">
    <name type="scientific">Naganishia friedmannii</name>
    <dbReference type="NCBI Taxonomy" id="89922"/>
    <lineage>
        <taxon>Eukaryota</taxon>
        <taxon>Fungi</taxon>
        <taxon>Dikarya</taxon>
        <taxon>Basidiomycota</taxon>
        <taxon>Agaricomycotina</taxon>
        <taxon>Tremellomycetes</taxon>
        <taxon>Filobasidiales</taxon>
        <taxon>Filobasidiaceae</taxon>
        <taxon>Naganishia</taxon>
    </lineage>
</organism>
<name>A0ACC2UYE2_9TREE</name>
<accession>A0ACC2UYE2</accession>
<dbReference type="Proteomes" id="UP001227268">
    <property type="component" value="Unassembled WGS sequence"/>
</dbReference>
<sequence>MSTVSSKRRYSLRASDVTPSDPPIDQLILWACSVKADRLQELSDWVKGGQLTPGFERGPPSYKLQFDWRDVSSVDDQFETVNIAMERCFGTRATEGWDIWVTGSQLSLLAKDFRTEYMKLEEAGCKEIAILDKWASDILDKLQQLENKEIVCPDIEQPNDSLVASAASIGRPRRGSSPGARMLGVVTNTQASEHLGKRPKSTNAEVVQDLAALPSPQPEVAASKS</sequence>
<dbReference type="EMBL" id="JASBWT010000051">
    <property type="protein sequence ID" value="KAJ9091496.1"/>
    <property type="molecule type" value="Genomic_DNA"/>
</dbReference>
<comment type="caution">
    <text evidence="1">The sequence shown here is derived from an EMBL/GenBank/DDBJ whole genome shotgun (WGS) entry which is preliminary data.</text>
</comment>